<dbReference type="Proteomes" id="UP000887574">
    <property type="component" value="Unplaced"/>
</dbReference>
<accession>A0A915ELP4</accession>
<dbReference type="AlphaFoldDB" id="A0A915ELP4"/>
<protein>
    <submittedName>
        <fullName evidence="4">Uncharacterized protein</fullName>
    </submittedName>
</protein>
<evidence type="ECO:0000313" key="4">
    <source>
        <dbReference type="WBParaSite" id="jg8064"/>
    </source>
</evidence>
<evidence type="ECO:0000313" key="3">
    <source>
        <dbReference type="Proteomes" id="UP000887574"/>
    </source>
</evidence>
<feature type="compositionally biased region" description="Low complexity" evidence="2">
    <location>
        <begin position="1"/>
        <end position="11"/>
    </location>
</feature>
<sequence>MYYTPPQQQPQDQDDSQWTNNSHQQQQPMDDGLSKQKSLPLRPASDYAKVFSSGNEPEATASESLQTRRSRLRTGRPAKNLQPINVDNNQQNLKQETMLKLKTDLYLKISEQLQLVLRQAQMSDARARRALMDKVTQLQKNLAEIRNDLLGLHSKVNGQKET</sequence>
<proteinExistence type="predicted"/>
<keyword evidence="3" id="KW-1185">Reference proteome</keyword>
<reference evidence="4" key="1">
    <citation type="submission" date="2022-11" db="UniProtKB">
        <authorList>
            <consortium name="WormBaseParasite"/>
        </authorList>
    </citation>
    <scope>IDENTIFICATION</scope>
</reference>
<keyword evidence="1" id="KW-0175">Coiled coil</keyword>
<evidence type="ECO:0000256" key="2">
    <source>
        <dbReference type="SAM" id="MobiDB-lite"/>
    </source>
</evidence>
<feature type="region of interest" description="Disordered" evidence="2">
    <location>
        <begin position="1"/>
        <end position="89"/>
    </location>
</feature>
<evidence type="ECO:0000256" key="1">
    <source>
        <dbReference type="SAM" id="Coils"/>
    </source>
</evidence>
<dbReference type="WBParaSite" id="jg8064">
    <property type="protein sequence ID" value="jg8064"/>
    <property type="gene ID" value="jg8064"/>
</dbReference>
<feature type="coiled-coil region" evidence="1">
    <location>
        <begin position="128"/>
        <end position="155"/>
    </location>
</feature>
<name>A0A915ELP4_9BILA</name>
<feature type="compositionally biased region" description="Polar residues" evidence="2">
    <location>
        <begin position="16"/>
        <end position="28"/>
    </location>
</feature>
<organism evidence="3 4">
    <name type="scientific">Ditylenchus dipsaci</name>
    <dbReference type="NCBI Taxonomy" id="166011"/>
    <lineage>
        <taxon>Eukaryota</taxon>
        <taxon>Metazoa</taxon>
        <taxon>Ecdysozoa</taxon>
        <taxon>Nematoda</taxon>
        <taxon>Chromadorea</taxon>
        <taxon>Rhabditida</taxon>
        <taxon>Tylenchina</taxon>
        <taxon>Tylenchomorpha</taxon>
        <taxon>Sphaerularioidea</taxon>
        <taxon>Anguinidae</taxon>
        <taxon>Anguininae</taxon>
        <taxon>Ditylenchus</taxon>
    </lineage>
</organism>